<keyword evidence="3" id="KW-1185">Reference proteome</keyword>
<name>A0A9D4U8C5_ADICA</name>
<sequence>MRLTPHARAEAQELVAGSSEVDINLNHFIGSLPQASTHKASGCWTDPGGEDFMVRGKSYPSDLVKVSGGEPLLKLLAVDWFYSERRIDSVAKNCKCVVQSEAGKQLPFILIVNLQVPAKPNYSLVFSFGAKRPVCKGSLLDTFINGSDAYRDSRFKLIPRIAKGYWFVKRAVGTKACLLGQAVTCRYMRQDNFLEIDVDIGSSSVARSIINLVLKHVTSLVVDMAILLEGREEAELPEYLLGTTRIMQIRLESASLYQ</sequence>
<dbReference type="InterPro" id="IPR045096">
    <property type="entry name" value="EDR2-like"/>
</dbReference>
<dbReference type="InterPro" id="IPR009769">
    <property type="entry name" value="EDR2_C"/>
</dbReference>
<dbReference type="AlphaFoldDB" id="A0A9D4U8C5"/>
<proteinExistence type="predicted"/>
<feature type="domain" description="Protein ENHANCED DISEASE RESISTANCE 2 C-terminal" evidence="1">
    <location>
        <begin position="44"/>
        <end position="249"/>
    </location>
</feature>
<accession>A0A9D4U8C5</accession>
<dbReference type="PANTHER" id="PTHR12136">
    <property type="entry name" value="ENHANCED DISEASE RESISTANCE-RELATED"/>
    <property type="match status" value="1"/>
</dbReference>
<protein>
    <recommendedName>
        <fullName evidence="1">Protein ENHANCED DISEASE RESISTANCE 2 C-terminal domain-containing protein</fullName>
    </recommendedName>
</protein>
<organism evidence="2 3">
    <name type="scientific">Adiantum capillus-veneris</name>
    <name type="common">Maidenhair fern</name>
    <dbReference type="NCBI Taxonomy" id="13818"/>
    <lineage>
        <taxon>Eukaryota</taxon>
        <taxon>Viridiplantae</taxon>
        <taxon>Streptophyta</taxon>
        <taxon>Embryophyta</taxon>
        <taxon>Tracheophyta</taxon>
        <taxon>Polypodiopsida</taxon>
        <taxon>Polypodiidae</taxon>
        <taxon>Polypodiales</taxon>
        <taxon>Pteridineae</taxon>
        <taxon>Pteridaceae</taxon>
        <taxon>Vittarioideae</taxon>
        <taxon>Adiantum</taxon>
    </lineage>
</organism>
<dbReference type="PANTHER" id="PTHR12136:SF47">
    <property type="entry name" value="ENHANCED DISEASE RESISTANCE PROTEIN (DUF1336)"/>
    <property type="match status" value="1"/>
</dbReference>
<gene>
    <name evidence="2" type="ORF">GOP47_0021777</name>
</gene>
<evidence type="ECO:0000313" key="2">
    <source>
        <dbReference type="EMBL" id="KAI5063230.1"/>
    </source>
</evidence>
<evidence type="ECO:0000259" key="1">
    <source>
        <dbReference type="Pfam" id="PF07059"/>
    </source>
</evidence>
<dbReference type="EMBL" id="JABFUD020000021">
    <property type="protein sequence ID" value="KAI5063230.1"/>
    <property type="molecule type" value="Genomic_DNA"/>
</dbReference>
<evidence type="ECO:0000313" key="3">
    <source>
        <dbReference type="Proteomes" id="UP000886520"/>
    </source>
</evidence>
<comment type="caution">
    <text evidence="2">The sequence shown here is derived from an EMBL/GenBank/DDBJ whole genome shotgun (WGS) entry which is preliminary data.</text>
</comment>
<dbReference type="Pfam" id="PF07059">
    <property type="entry name" value="EDR2_C"/>
    <property type="match status" value="1"/>
</dbReference>
<dbReference type="Proteomes" id="UP000886520">
    <property type="component" value="Chromosome 21"/>
</dbReference>
<reference evidence="2" key="1">
    <citation type="submission" date="2021-01" db="EMBL/GenBank/DDBJ databases">
        <title>Adiantum capillus-veneris genome.</title>
        <authorList>
            <person name="Fang Y."/>
            <person name="Liao Q."/>
        </authorList>
    </citation>
    <scope>NUCLEOTIDE SEQUENCE</scope>
    <source>
        <strain evidence="2">H3</strain>
        <tissue evidence="2">Leaf</tissue>
    </source>
</reference>
<dbReference type="OrthoDB" id="9970435at2759"/>